<proteinExistence type="inferred from homology"/>
<dbReference type="Gene3D" id="3.20.20.80">
    <property type="entry name" value="Glycosidases"/>
    <property type="match status" value="1"/>
</dbReference>
<protein>
    <submittedName>
        <fullName evidence="4">Por secretion system C-terminal sorting domain-containing protein</fullName>
    </submittedName>
</protein>
<gene>
    <name evidence="4" type="ORF">SAMN05421780_102284</name>
</gene>
<dbReference type="STRING" id="927664.SAMN05421780_102284"/>
<dbReference type="InterPro" id="IPR017853">
    <property type="entry name" value="GH"/>
</dbReference>
<dbReference type="SUPFAM" id="SSF51445">
    <property type="entry name" value="(Trans)glycosidases"/>
    <property type="match status" value="1"/>
</dbReference>
<feature type="chain" id="PRO_5011588985" evidence="2">
    <location>
        <begin position="25"/>
        <end position="949"/>
    </location>
</feature>
<evidence type="ECO:0000256" key="2">
    <source>
        <dbReference type="SAM" id="SignalP"/>
    </source>
</evidence>
<dbReference type="InterPro" id="IPR026444">
    <property type="entry name" value="Secre_tail"/>
</dbReference>
<feature type="domain" description="Glycosyl hydrolase family 13 catalytic" evidence="3">
    <location>
        <begin position="392"/>
        <end position="758"/>
    </location>
</feature>
<dbReference type="InterPro" id="IPR032522">
    <property type="entry name" value="DUF4961"/>
</dbReference>
<evidence type="ECO:0000259" key="3">
    <source>
        <dbReference type="SMART" id="SM00642"/>
    </source>
</evidence>
<dbReference type="NCBIfam" id="TIGR04183">
    <property type="entry name" value="Por_Secre_tail"/>
    <property type="match status" value="1"/>
</dbReference>
<evidence type="ECO:0000313" key="5">
    <source>
        <dbReference type="Proteomes" id="UP000199514"/>
    </source>
</evidence>
<dbReference type="RefSeq" id="WP_143083876.1">
    <property type="nucleotide sequence ID" value="NZ_FOLE01000002.1"/>
</dbReference>
<dbReference type="InterPro" id="IPR014756">
    <property type="entry name" value="Ig_E-set"/>
</dbReference>
<dbReference type="Pfam" id="PF16328">
    <property type="entry name" value="DUF4961"/>
    <property type="match status" value="1"/>
</dbReference>
<dbReference type="PANTHER" id="PTHR43002">
    <property type="entry name" value="GLYCOGEN DEBRANCHING ENZYME"/>
    <property type="match status" value="1"/>
</dbReference>
<comment type="similarity">
    <text evidence="1">Belongs to the glycosyl hydrolase 13 family.</text>
</comment>
<name>A0A1I1FQX2_9BACT</name>
<sequence>MKIINKLKCLGLALAGLMAAPASAQVITWSPLFPTINDSLTVTFDATKGNQGLVNTSPVYVHTGVVTGGPNATGWSLVQGTWGVAADSVLMTPIGNNKHRIKFHIKNYYGITNQTVYRLAFVFRNASGSATGKTDQNGDIFMPIYQAGQFGAALSMPLNNGGSMLVNSGDVVSVKGVASKKAGTTLSLLVNGAQVAQTVDSVINYSLPTATGSAVKKVKLIGTNGTTSVADSFTCVVHKPATIAALPAGAKPNGVTYLSNNSAILSLYAPLKSFVYVLGEFNNWQIDTAYYMNVTPDGKRYWLQINNLNAGQEYAYQYLIDNQLKVADAYSEKILDPYNDQYITSTTYPALKAYPVGKTTGVVSILQTAQTPYTWTSNNFTRPAKTDIVAYELHIRDFVASRRYKTVMDSLPYLQKLGINTIELMPVMEFEGNDSWGYNPMFHMAPDKAYGTKKDLQMLIDECHKRGIAVVLDMVLNHAFGMSPMVQMYWDASQNKPATNSPWFNPDAKHPLNVGYDFNHESTDTKKYVADVLKYWLSEYKVDGFRFDLSKGFTQNYTSDMGAWGNYDQSRINILKAIYDTIQIASPNAYVIMEHFANNSEETVLANYGMMLWGNANYNFNESTMGWLANSGFDWLSYKSRGWQQPNVFGYMESHDEERLMYKNILYGNSTNANHDVKTLNVALSRQELAAVFFLSVPGPKMIWQFGELGYDQSINRCGNGTISENCRTDAKPILWSYLQNANRKKLYDVYGYVNRLRVQEPAFETSNYTLNVGNNVAVKQITLQGTNGNNVLVIGNFDVTAKQVSPSFPVTGKWYDFFSGDSITVNSGYSATYQPAEYHIYSTKKMQKTAAITGIADEVAQSAKGVVVYPNPAEGQVNIAYALNSRQAVRAEIYNALGQKVTTLFDGVQSEGLQTLIWNEAAAMPTGTYFCRLTVAGRTVTQRLVLNQ</sequence>
<dbReference type="OrthoDB" id="9761875at2"/>
<dbReference type="Pfam" id="PF18962">
    <property type="entry name" value="Por_Secre_tail"/>
    <property type="match status" value="1"/>
</dbReference>
<dbReference type="InterPro" id="IPR013783">
    <property type="entry name" value="Ig-like_fold"/>
</dbReference>
<dbReference type="Pfam" id="PF00128">
    <property type="entry name" value="Alpha-amylase"/>
    <property type="match status" value="2"/>
</dbReference>
<evidence type="ECO:0000256" key="1">
    <source>
        <dbReference type="ARBA" id="ARBA00008061"/>
    </source>
</evidence>
<keyword evidence="2" id="KW-0732">Signal</keyword>
<dbReference type="GO" id="GO:0005975">
    <property type="term" value="P:carbohydrate metabolic process"/>
    <property type="evidence" value="ECO:0007669"/>
    <property type="project" value="InterPro"/>
</dbReference>
<dbReference type="EMBL" id="FOLE01000002">
    <property type="protein sequence ID" value="SFC01671.1"/>
    <property type="molecule type" value="Genomic_DNA"/>
</dbReference>
<feature type="signal peptide" evidence="2">
    <location>
        <begin position="1"/>
        <end position="24"/>
    </location>
</feature>
<dbReference type="Gene3D" id="2.60.40.4070">
    <property type="match status" value="1"/>
</dbReference>
<dbReference type="InterPro" id="IPR006047">
    <property type="entry name" value="GH13_cat_dom"/>
</dbReference>
<dbReference type="SMART" id="SM00642">
    <property type="entry name" value="Aamy"/>
    <property type="match status" value="1"/>
</dbReference>
<dbReference type="Gene3D" id="2.60.40.10">
    <property type="entry name" value="Immunoglobulins"/>
    <property type="match status" value="1"/>
</dbReference>
<dbReference type="SUPFAM" id="SSF81296">
    <property type="entry name" value="E set domains"/>
    <property type="match status" value="1"/>
</dbReference>
<organism evidence="4 5">
    <name type="scientific">Flexibacter flexilis DSM 6793</name>
    <dbReference type="NCBI Taxonomy" id="927664"/>
    <lineage>
        <taxon>Bacteria</taxon>
        <taxon>Pseudomonadati</taxon>
        <taxon>Bacteroidota</taxon>
        <taxon>Cytophagia</taxon>
        <taxon>Cytophagales</taxon>
        <taxon>Flexibacteraceae</taxon>
        <taxon>Flexibacter</taxon>
    </lineage>
</organism>
<keyword evidence="5" id="KW-1185">Reference proteome</keyword>
<dbReference type="CDD" id="cd11350">
    <property type="entry name" value="AmyAc_4"/>
    <property type="match status" value="1"/>
</dbReference>
<evidence type="ECO:0000313" key="4">
    <source>
        <dbReference type="EMBL" id="SFC01671.1"/>
    </source>
</evidence>
<dbReference type="AlphaFoldDB" id="A0A1I1FQX2"/>
<dbReference type="Proteomes" id="UP000199514">
    <property type="component" value="Unassembled WGS sequence"/>
</dbReference>
<reference evidence="4 5" key="1">
    <citation type="submission" date="2016-10" db="EMBL/GenBank/DDBJ databases">
        <authorList>
            <person name="de Groot N.N."/>
        </authorList>
    </citation>
    <scope>NUCLEOTIDE SEQUENCE [LARGE SCALE GENOMIC DNA]</scope>
    <source>
        <strain evidence="4 5">DSM 6793</strain>
    </source>
</reference>
<accession>A0A1I1FQX2</accession>